<dbReference type="KEGG" id="str:Sterm_1638"/>
<dbReference type="Gene3D" id="3.80.10.10">
    <property type="entry name" value="Ribonuclease Inhibitor"/>
    <property type="match status" value="1"/>
</dbReference>
<protein>
    <recommendedName>
        <fullName evidence="3">Cytoplasmic protein</fullName>
    </recommendedName>
</protein>
<accession>D1AIB2</accession>
<dbReference type="RefSeq" id="WP_012861092.1">
    <property type="nucleotide sequence ID" value="NC_013517.1"/>
</dbReference>
<name>D1AIB2_SEBTE</name>
<gene>
    <name evidence="1" type="ordered locus">Sterm_1638</name>
</gene>
<organism evidence="1 2">
    <name type="scientific">Sebaldella termitidis (strain ATCC 33386 / NCTC 11300)</name>
    <dbReference type="NCBI Taxonomy" id="526218"/>
    <lineage>
        <taxon>Bacteria</taxon>
        <taxon>Fusobacteriati</taxon>
        <taxon>Fusobacteriota</taxon>
        <taxon>Fusobacteriia</taxon>
        <taxon>Fusobacteriales</taxon>
        <taxon>Leptotrichiaceae</taxon>
        <taxon>Sebaldella</taxon>
    </lineage>
</organism>
<dbReference type="InterPro" id="IPR032675">
    <property type="entry name" value="LRR_dom_sf"/>
</dbReference>
<dbReference type="EMBL" id="CP001739">
    <property type="protein sequence ID" value="ACZ08496.1"/>
    <property type="molecule type" value="Genomic_DNA"/>
</dbReference>
<evidence type="ECO:0008006" key="3">
    <source>
        <dbReference type="Google" id="ProtNLM"/>
    </source>
</evidence>
<dbReference type="HOGENOM" id="CLU_054192_1_0_0"/>
<reference evidence="1 2" key="2">
    <citation type="journal article" date="2010" name="Stand. Genomic Sci.">
        <title>Complete genome sequence of Sebaldella termitidis type strain (NCTC 11300).</title>
        <authorList>
            <person name="Harmon-Smith M."/>
            <person name="Celia L."/>
            <person name="Chertkov O."/>
            <person name="Lapidus A."/>
            <person name="Copeland A."/>
            <person name="Glavina Del Rio T."/>
            <person name="Nolan M."/>
            <person name="Lucas S."/>
            <person name="Tice H."/>
            <person name="Cheng J.F."/>
            <person name="Han C."/>
            <person name="Detter J.C."/>
            <person name="Bruce D."/>
            <person name="Goodwin L."/>
            <person name="Pitluck S."/>
            <person name="Pati A."/>
            <person name="Liolios K."/>
            <person name="Ivanova N."/>
            <person name="Mavromatis K."/>
            <person name="Mikhailova N."/>
            <person name="Chen A."/>
            <person name="Palaniappan K."/>
            <person name="Land M."/>
            <person name="Hauser L."/>
            <person name="Chang Y.J."/>
            <person name="Jeffries C.D."/>
            <person name="Brettin T."/>
            <person name="Goker M."/>
            <person name="Beck B."/>
            <person name="Bristow J."/>
            <person name="Eisen J.A."/>
            <person name="Markowitz V."/>
            <person name="Hugenholtz P."/>
            <person name="Kyrpides N.C."/>
            <person name="Klenk H.P."/>
            <person name="Chen F."/>
        </authorList>
    </citation>
    <scope>NUCLEOTIDE SEQUENCE [LARGE SCALE GENOMIC DNA]</scope>
    <source>
        <strain evidence="2">ATCC 33386 / NCTC 11300</strain>
    </source>
</reference>
<dbReference type="Proteomes" id="UP000000845">
    <property type="component" value="Chromosome"/>
</dbReference>
<evidence type="ECO:0000313" key="2">
    <source>
        <dbReference type="Proteomes" id="UP000000845"/>
    </source>
</evidence>
<dbReference type="NCBIfam" id="NF038076">
    <property type="entry name" value="fam_STM4015"/>
    <property type="match status" value="1"/>
</dbReference>
<keyword evidence="2" id="KW-1185">Reference proteome</keyword>
<dbReference type="AlphaFoldDB" id="D1AIB2"/>
<evidence type="ECO:0000313" key="1">
    <source>
        <dbReference type="EMBL" id="ACZ08496.1"/>
    </source>
</evidence>
<proteinExistence type="predicted"/>
<reference evidence="2" key="1">
    <citation type="submission" date="2009-09" db="EMBL/GenBank/DDBJ databases">
        <title>The complete chromosome of Sebaldella termitidis ATCC 33386.</title>
        <authorList>
            <consortium name="US DOE Joint Genome Institute (JGI-PGF)"/>
            <person name="Lucas S."/>
            <person name="Copeland A."/>
            <person name="Lapidus A."/>
            <person name="Glavina del Rio T."/>
            <person name="Dalin E."/>
            <person name="Tice H."/>
            <person name="Bruce D."/>
            <person name="Goodwin L."/>
            <person name="Pitluck S."/>
            <person name="Kyrpides N."/>
            <person name="Mavromatis K."/>
            <person name="Ivanova N."/>
            <person name="Mikhailova N."/>
            <person name="Sims D."/>
            <person name="Meincke L."/>
            <person name="Brettin T."/>
            <person name="Detter J.C."/>
            <person name="Han C."/>
            <person name="Larimer F."/>
            <person name="Land M."/>
            <person name="Hauser L."/>
            <person name="Markowitz V."/>
            <person name="Cheng J.F."/>
            <person name="Hugenholtz P."/>
            <person name="Woyke T."/>
            <person name="Wu D."/>
            <person name="Eisen J.A."/>
        </authorList>
    </citation>
    <scope>NUCLEOTIDE SEQUENCE [LARGE SCALE GENOMIC DNA]</scope>
    <source>
        <strain evidence="2">ATCC 33386 / NCTC 11300</strain>
    </source>
</reference>
<sequence length="289" mass="32937">MDKNIEKFYLDWEESEEQGMSLTDKVKAYLDEYGTYEREKLVIGMWESAYDNTPDKLVKYLTENKDKFPNLKELYFGDISWEECEVSWIQNTDLAPLVNSFDLETLTVKGGCGLRFKDMKSSSLKKLEIISGGTGKSVLNDIINAELPSLEHLEIYMGVDNYGFDGSIQDIIPFTKKENFPNLKYLGLKNSDIEDEICEAVLAGDILPQLEILDLSYGTLGNKGVNMLLANIDKISHLKELNIHYNYAAEDILKQLQGELEKAGVKSHCDQGEADLDEDDDYRYPYITE</sequence>
<dbReference type="eggNOG" id="COG4886">
    <property type="taxonomic scope" value="Bacteria"/>
</dbReference>
<dbReference type="STRING" id="526218.Sterm_1638"/>
<dbReference type="SUPFAM" id="SSF52047">
    <property type="entry name" value="RNI-like"/>
    <property type="match status" value="1"/>
</dbReference>
<dbReference type="InterPro" id="IPR047722">
    <property type="entry name" value="STM4015-like"/>
</dbReference>